<dbReference type="Pfam" id="PF07331">
    <property type="entry name" value="TctB"/>
    <property type="match status" value="1"/>
</dbReference>
<comment type="caution">
    <text evidence="3">The sequence shown here is derived from an EMBL/GenBank/DDBJ whole genome shotgun (WGS) entry which is preliminary data.</text>
</comment>
<dbReference type="InterPro" id="IPR009936">
    <property type="entry name" value="DUF1468"/>
</dbReference>
<evidence type="ECO:0000313" key="3">
    <source>
        <dbReference type="EMBL" id="MBR0648503.1"/>
    </source>
</evidence>
<organism evidence="3 4">
    <name type="scientific">Neoroseomonas terrae</name>
    <dbReference type="NCBI Taxonomy" id="424799"/>
    <lineage>
        <taxon>Bacteria</taxon>
        <taxon>Pseudomonadati</taxon>
        <taxon>Pseudomonadota</taxon>
        <taxon>Alphaproteobacteria</taxon>
        <taxon>Acetobacterales</taxon>
        <taxon>Acetobacteraceae</taxon>
        <taxon>Neoroseomonas</taxon>
    </lineage>
</organism>
<dbReference type="EMBL" id="JAAEDI010000002">
    <property type="protein sequence ID" value="MBR0648503.1"/>
    <property type="molecule type" value="Genomic_DNA"/>
</dbReference>
<dbReference type="Proteomes" id="UP000698752">
    <property type="component" value="Unassembled WGS sequence"/>
</dbReference>
<evidence type="ECO:0000256" key="1">
    <source>
        <dbReference type="SAM" id="Phobius"/>
    </source>
</evidence>
<reference evidence="4" key="1">
    <citation type="journal article" date="2021" name="Syst. Appl. Microbiol.">
        <title>Roseomonas hellenica sp. nov., isolated from roots of wild-growing Alkanna tinctoria.</title>
        <authorList>
            <person name="Rat A."/>
            <person name="Naranjo H.D."/>
            <person name="Lebbe L."/>
            <person name="Cnockaert M."/>
            <person name="Krigas N."/>
            <person name="Grigoriadou K."/>
            <person name="Maloupa E."/>
            <person name="Willems A."/>
        </authorList>
    </citation>
    <scope>NUCLEOTIDE SEQUENCE [LARGE SCALE GENOMIC DNA]</scope>
    <source>
        <strain evidence="4">LMG 31159</strain>
    </source>
</reference>
<evidence type="ECO:0000259" key="2">
    <source>
        <dbReference type="Pfam" id="PF07331"/>
    </source>
</evidence>
<protein>
    <submittedName>
        <fullName evidence="3">Tripartite tricarboxylate transporter TctB family protein</fullName>
    </submittedName>
</protein>
<feature type="domain" description="DUF1468" evidence="2">
    <location>
        <begin position="7"/>
        <end position="153"/>
    </location>
</feature>
<dbReference type="RefSeq" id="WP_211865733.1">
    <property type="nucleotide sequence ID" value="NZ_JAAEDI010000002.1"/>
</dbReference>
<proteinExistence type="predicted"/>
<name>A0ABS5EBV3_9PROT</name>
<keyword evidence="1" id="KW-0472">Membrane</keyword>
<feature type="transmembrane region" description="Helical" evidence="1">
    <location>
        <begin position="85"/>
        <end position="101"/>
    </location>
</feature>
<keyword evidence="4" id="KW-1185">Reference proteome</keyword>
<keyword evidence="1" id="KW-1133">Transmembrane helix</keyword>
<keyword evidence="1" id="KW-0812">Transmembrane</keyword>
<accession>A0ABS5EBV3</accession>
<feature type="transmembrane region" description="Helical" evidence="1">
    <location>
        <begin position="37"/>
        <end position="58"/>
    </location>
</feature>
<sequence length="162" mass="16886">MHLSDRVTGGFLVLLGAFAFWAGSRLPAVPGQDVGPAVFPMVIGGGLMLCGALIVLGVGRSFEEPDPEPTEAHAGLARWLGKRRVLAALVPPALLLFYVLAADTLGFLLTGFAMVLIAALSLGATLRLAVAMAIAAPPVIHLVFYKLLRVPLPEGLLAAPWA</sequence>
<evidence type="ECO:0000313" key="4">
    <source>
        <dbReference type="Proteomes" id="UP000698752"/>
    </source>
</evidence>
<gene>
    <name evidence="3" type="ORF">GXW78_02420</name>
</gene>